<dbReference type="NCBIfam" id="NF001610">
    <property type="entry name" value="PRK00400.1-1"/>
    <property type="match status" value="1"/>
</dbReference>
<feature type="region of interest" description="Disordered" evidence="10">
    <location>
        <begin position="1"/>
        <end position="36"/>
    </location>
</feature>
<dbReference type="GO" id="GO:0004636">
    <property type="term" value="F:phosphoribosyl-ATP diphosphatase activity"/>
    <property type="evidence" value="ECO:0007669"/>
    <property type="project" value="UniProtKB-EC"/>
</dbReference>
<dbReference type="SUPFAM" id="SSF101386">
    <property type="entry name" value="all-alpha NTP pyrophosphatases"/>
    <property type="match status" value="1"/>
</dbReference>
<evidence type="ECO:0000256" key="4">
    <source>
        <dbReference type="ARBA" id="ARBA00013336"/>
    </source>
</evidence>
<gene>
    <name evidence="11" type="ORF">MXD59_00850</name>
</gene>
<evidence type="ECO:0000256" key="8">
    <source>
        <dbReference type="ARBA" id="ARBA00022840"/>
    </source>
</evidence>
<evidence type="ECO:0000256" key="3">
    <source>
        <dbReference type="ARBA" id="ARBA00012414"/>
    </source>
</evidence>
<keyword evidence="12" id="KW-1185">Reference proteome</keyword>
<evidence type="ECO:0000313" key="12">
    <source>
        <dbReference type="Proteomes" id="UP001201873"/>
    </source>
</evidence>
<dbReference type="EMBL" id="JALKFT010000001">
    <property type="protein sequence ID" value="MCK9874344.1"/>
    <property type="molecule type" value="Genomic_DNA"/>
</dbReference>
<evidence type="ECO:0000256" key="2">
    <source>
        <dbReference type="ARBA" id="ARBA00005204"/>
    </source>
</evidence>
<keyword evidence="6" id="KW-0547">Nucleotide-binding</keyword>
<proteinExistence type="predicted"/>
<protein>
    <recommendedName>
        <fullName evidence="4">Phosphoribosyl-ATP pyrophosphatase</fullName>
        <ecNumber evidence="3">3.6.1.31</ecNumber>
    </recommendedName>
</protein>
<dbReference type="RefSeq" id="WP_163549418.1">
    <property type="nucleotide sequence ID" value="NZ_JALKFT010000001.1"/>
</dbReference>
<dbReference type="Proteomes" id="UP001201873">
    <property type="component" value="Unassembled WGS sequence"/>
</dbReference>
<comment type="catalytic activity">
    <reaction evidence="1">
        <text>1-(5-phospho-beta-D-ribosyl)-ATP + H2O = 1-(5-phospho-beta-D-ribosyl)-5'-AMP + diphosphate + H(+)</text>
        <dbReference type="Rhea" id="RHEA:22828"/>
        <dbReference type="ChEBI" id="CHEBI:15377"/>
        <dbReference type="ChEBI" id="CHEBI:15378"/>
        <dbReference type="ChEBI" id="CHEBI:33019"/>
        <dbReference type="ChEBI" id="CHEBI:59457"/>
        <dbReference type="ChEBI" id="CHEBI:73183"/>
        <dbReference type="EC" id="3.6.1.31"/>
    </reaction>
</comment>
<keyword evidence="5" id="KW-0028">Amino-acid biosynthesis</keyword>
<name>A0ABT0JSN3_9ACTN</name>
<evidence type="ECO:0000256" key="9">
    <source>
        <dbReference type="ARBA" id="ARBA00023102"/>
    </source>
</evidence>
<dbReference type="NCBIfam" id="TIGR03188">
    <property type="entry name" value="histidine_hisI"/>
    <property type="match status" value="1"/>
</dbReference>
<evidence type="ECO:0000313" key="11">
    <source>
        <dbReference type="EMBL" id="MCK9874344.1"/>
    </source>
</evidence>
<keyword evidence="9" id="KW-0368">Histidine biosynthesis</keyword>
<evidence type="ECO:0000256" key="5">
    <source>
        <dbReference type="ARBA" id="ARBA00022605"/>
    </source>
</evidence>
<feature type="compositionally biased region" description="Low complexity" evidence="10">
    <location>
        <begin position="18"/>
        <end position="35"/>
    </location>
</feature>
<accession>A0ABT0JSN3</accession>
<evidence type="ECO:0000256" key="7">
    <source>
        <dbReference type="ARBA" id="ARBA00022801"/>
    </source>
</evidence>
<dbReference type="Pfam" id="PF01503">
    <property type="entry name" value="PRA-PH"/>
    <property type="match status" value="1"/>
</dbReference>
<organism evidence="11 12">
    <name type="scientific">Frankia umida</name>
    <dbReference type="NCBI Taxonomy" id="573489"/>
    <lineage>
        <taxon>Bacteria</taxon>
        <taxon>Bacillati</taxon>
        <taxon>Actinomycetota</taxon>
        <taxon>Actinomycetes</taxon>
        <taxon>Frankiales</taxon>
        <taxon>Frankiaceae</taxon>
        <taxon>Frankia</taxon>
    </lineage>
</organism>
<comment type="caution">
    <text evidence="11">The sequence shown here is derived from an EMBL/GenBank/DDBJ whole genome shotgun (WGS) entry which is preliminary data.</text>
</comment>
<dbReference type="EC" id="3.6.1.31" evidence="3"/>
<evidence type="ECO:0000256" key="6">
    <source>
        <dbReference type="ARBA" id="ARBA00022741"/>
    </source>
</evidence>
<sequence>MVPADRPGSSPSASVDRSAVGDSAPAAATAGTSHASRGKTFDELFVEVAGKWQRRESGSSTVAALDRGVHHLGKKLVEEAAEAWMAAEHEGRERAAEEISQLLYWSQLMMISLGLSLDDVYSHL</sequence>
<comment type="pathway">
    <text evidence="2">Amino-acid biosynthesis; L-histidine biosynthesis; L-histidine from 5-phospho-alpha-D-ribose 1-diphosphate: step 2/9.</text>
</comment>
<keyword evidence="7 11" id="KW-0378">Hydrolase</keyword>
<evidence type="ECO:0000256" key="1">
    <source>
        <dbReference type="ARBA" id="ARBA00001460"/>
    </source>
</evidence>
<dbReference type="InterPro" id="IPR021130">
    <property type="entry name" value="PRib-ATP_PPHydrolase-like"/>
</dbReference>
<dbReference type="InterPro" id="IPR008179">
    <property type="entry name" value="HisE"/>
</dbReference>
<reference evidence="11 12" key="1">
    <citation type="submission" date="2022-04" db="EMBL/GenBank/DDBJ databases">
        <title>Genome diversity in the genus Frankia.</title>
        <authorList>
            <person name="Carlos-Shanley C."/>
            <person name="Hahn D."/>
        </authorList>
    </citation>
    <scope>NUCLEOTIDE SEQUENCE [LARGE SCALE GENOMIC DNA]</scope>
    <source>
        <strain evidence="11 12">Ag45/Mut15</strain>
    </source>
</reference>
<keyword evidence="8" id="KW-0067">ATP-binding</keyword>
<dbReference type="Gene3D" id="1.10.287.1080">
    <property type="entry name" value="MazG-like"/>
    <property type="match status" value="1"/>
</dbReference>
<evidence type="ECO:0000256" key="10">
    <source>
        <dbReference type="SAM" id="MobiDB-lite"/>
    </source>
</evidence>